<reference evidence="1 2" key="1">
    <citation type="submission" date="2018-10" db="EMBL/GenBank/DDBJ databases">
        <title>The complete genome of Acinetobacter wuhouensis strain WCHAW010062.</title>
        <authorList>
            <person name="Hu Y."/>
            <person name="Long H."/>
            <person name="Feng Y."/>
            <person name="Zong Z."/>
        </authorList>
    </citation>
    <scope>NUCLEOTIDE SEQUENCE [LARGE SCALE GENOMIC DNA]</scope>
    <source>
        <strain evidence="1 2">WCHAW010062</strain>
    </source>
</reference>
<dbReference type="EMBL" id="CP033133">
    <property type="protein sequence ID" value="AYO54211.1"/>
    <property type="molecule type" value="Genomic_DNA"/>
</dbReference>
<dbReference type="RefSeq" id="WP_087554501.1">
    <property type="nucleotide sequence ID" value="NZ_CP033133.1"/>
</dbReference>
<evidence type="ECO:0000313" key="1">
    <source>
        <dbReference type="EMBL" id="AYO54211.1"/>
    </source>
</evidence>
<dbReference type="Proteomes" id="UP000279962">
    <property type="component" value="Chromosome"/>
</dbReference>
<gene>
    <name evidence="1" type="ORF">CDG68_11450</name>
</gene>
<protein>
    <recommendedName>
        <fullName evidence="3">Carboxypeptidase regulatory-like domain-containing protein</fullName>
    </recommendedName>
</protein>
<dbReference type="AlphaFoldDB" id="A0A3G2T2B7"/>
<accession>A0A3G2T2B7</accession>
<evidence type="ECO:0008006" key="3">
    <source>
        <dbReference type="Google" id="ProtNLM"/>
    </source>
</evidence>
<sequence length="88" mass="9640">MLDCKIYVLIATQLKQTVVAGKTLEIGTPVSRQVRAYGRSNGALLGSVQSDKNGVYKMYLPLDVAYTIVSLDPHKTYNAVIQDNVVPQ</sequence>
<proteinExistence type="predicted"/>
<evidence type="ECO:0000313" key="2">
    <source>
        <dbReference type="Proteomes" id="UP000279962"/>
    </source>
</evidence>
<name>A0A3G2T2B7_9GAMM</name>
<organism evidence="1 2">
    <name type="scientific">Acinetobacter wuhouensis</name>
    <dbReference type="NCBI Taxonomy" id="1879050"/>
    <lineage>
        <taxon>Bacteria</taxon>
        <taxon>Pseudomonadati</taxon>
        <taxon>Pseudomonadota</taxon>
        <taxon>Gammaproteobacteria</taxon>
        <taxon>Moraxellales</taxon>
        <taxon>Moraxellaceae</taxon>
        <taxon>Acinetobacter</taxon>
    </lineage>
</organism>